<gene>
    <name evidence="2" type="ORF">E6P75_08400</name>
</gene>
<feature type="region of interest" description="Disordered" evidence="1">
    <location>
        <begin position="547"/>
        <end position="635"/>
    </location>
</feature>
<dbReference type="AlphaFoldDB" id="A0AAW6THX4"/>
<feature type="compositionally biased region" description="Low complexity" evidence="1">
    <location>
        <begin position="323"/>
        <end position="405"/>
    </location>
</feature>
<comment type="caution">
    <text evidence="2">The sequence shown here is derived from an EMBL/GenBank/DDBJ whole genome shotgun (WGS) entry which is preliminary data.</text>
</comment>
<reference evidence="2" key="1">
    <citation type="submission" date="2019-04" db="EMBL/GenBank/DDBJ databases">
        <title>Moraxella osloensis CCUG 73412, isolated from corneal scrapings as causative agent of keratitis.</title>
        <authorList>
            <person name="Connolly G."/>
            <person name="Jaen-Luchoro D."/>
            <person name="Pinyeiro-Iglesias B."/>
            <person name="Curry A."/>
            <person name="Knowles S."/>
            <person name="Moore E.R.B."/>
        </authorList>
    </citation>
    <scope>NUCLEOTIDE SEQUENCE</scope>
    <source>
        <strain evidence="2">CCUG 73412</strain>
    </source>
</reference>
<feature type="compositionally biased region" description="Pro residues" evidence="1">
    <location>
        <begin position="591"/>
        <end position="609"/>
    </location>
</feature>
<dbReference type="EMBL" id="SSCJ01000007">
    <property type="protein sequence ID" value="MDI4510225.1"/>
    <property type="molecule type" value="Genomic_DNA"/>
</dbReference>
<feature type="compositionally biased region" description="Low complexity" evidence="1">
    <location>
        <begin position="559"/>
        <end position="578"/>
    </location>
</feature>
<feature type="compositionally biased region" description="Low complexity" evidence="1">
    <location>
        <begin position="475"/>
        <end position="484"/>
    </location>
</feature>
<feature type="compositionally biased region" description="Polar residues" evidence="1">
    <location>
        <begin position="43"/>
        <end position="54"/>
    </location>
</feature>
<feature type="compositionally biased region" description="Polar residues" evidence="1">
    <location>
        <begin position="619"/>
        <end position="631"/>
    </location>
</feature>
<evidence type="ECO:0000256" key="1">
    <source>
        <dbReference type="SAM" id="MobiDB-lite"/>
    </source>
</evidence>
<feature type="compositionally biased region" description="Polar residues" evidence="1">
    <location>
        <begin position="64"/>
        <end position="79"/>
    </location>
</feature>
<accession>A0AAW6THX4</accession>
<feature type="compositionally biased region" description="Polar residues" evidence="1">
    <location>
        <begin position="407"/>
        <end position="417"/>
    </location>
</feature>
<organism evidence="2">
    <name type="scientific">Faucicola osloensis</name>
    <name type="common">Moraxella osloensis</name>
    <dbReference type="NCBI Taxonomy" id="34062"/>
    <lineage>
        <taxon>Bacteria</taxon>
        <taxon>Pseudomonadati</taxon>
        <taxon>Pseudomonadota</taxon>
        <taxon>Gammaproteobacteria</taxon>
        <taxon>Moraxellales</taxon>
        <taxon>Moraxellaceae</taxon>
        <taxon>Faucicola</taxon>
    </lineage>
</organism>
<feature type="compositionally biased region" description="Acidic residues" evidence="1">
    <location>
        <begin position="22"/>
        <end position="39"/>
    </location>
</feature>
<name>A0AAW6THX4_FAUOS</name>
<feature type="region of interest" description="Disordered" evidence="1">
    <location>
        <begin position="1"/>
        <end position="93"/>
    </location>
</feature>
<feature type="region of interest" description="Disordered" evidence="1">
    <location>
        <begin position="298"/>
        <end position="492"/>
    </location>
</feature>
<feature type="compositionally biased region" description="Low complexity" evidence="1">
    <location>
        <begin position="418"/>
        <end position="462"/>
    </location>
</feature>
<proteinExistence type="predicted"/>
<evidence type="ECO:0000313" key="2">
    <source>
        <dbReference type="EMBL" id="MDI4510225.1"/>
    </source>
</evidence>
<sequence length="881" mass="93955">MANNTPPSYHSELNDPAYLASLEDEASMMQDYEIDEQDLDFPVNQQPQQPTTDPFAQPTPQPVPQRSNDPMQSFLNGEPSQRLAPPPPKDLNSLLNNLLVRESSQNMPVVAPPTNLANQSNTQPNASLNVNGEMGQALQAQPLSIERSDFLDNANLLQLTDNEPAYYDALIKSVPLSDLPPSNEIVDAIERSMLCYTEDDHNIMVKSQLNSNNTRIQAFGKKIKDENIQVDTPEYYEAMAQMLEFDDLPEHPVALYRFSMAYQQQHSPNQTLANWQPNPALASLNPKFAQSLQNSAITVLPNPPLPNNSTTPTQITPTSNKPSLSSLLNNLHSQQKQTQTMANAAATNTTQTAPTTGASTTAPAATTQSTTTPAQINANTANPTTTSANPAPTQPQTPTFAQPTPIGKTTTTINPTVPSNAQANATTPATPTTAQSNSAQAKQAPNQQNQQTNPSNQQQMPQGNQTTYASPVPPNGGVVRGPSGTPSNIPSGADAFVTGAGMLGGAAFSASATILRGGDKVLQVSGSVITRAASFLAGKASEKLSQPAANLPGMAPTTPNQQNQPQQAPVNQNLQQAPVSQPLNTNGTPWSTPPTTVPNPNIRPTPMPLSPFAKPAPIGSTTTFSPYNQPTAPTPRVIQLNPLTPPVSAQISQSMSFSPVKQSSPLALPSSNPLSPPPTIPPVVNQTFSPYPGNGLLALPAPKPSPAPIPMQNGFGSNDAQYQQQAAGLGRLRGSAFTASMNHADEFIRISKELDDPKNSFSGKDLADRKKAMSTHLDNYLQYSKGYLDDPKVNPKNANAYEEPTNALQKKHSEVEDAVNKMAKKGHLDPNTKDADGKTLEEKMKALGERVKAMVEKIANVVKSVANTLSNTFSNSSSPNP</sequence>
<protein>
    <submittedName>
        <fullName evidence="2">Uncharacterized protein</fullName>
    </submittedName>
</protein>
<feature type="compositionally biased region" description="Polar residues" evidence="1">
    <location>
        <begin position="579"/>
        <end position="590"/>
    </location>
</feature>